<accession>A0A967B2W2</accession>
<dbReference type="Pfam" id="PF01551">
    <property type="entry name" value="Peptidase_M23"/>
    <property type="match status" value="1"/>
</dbReference>
<dbReference type="CDD" id="cd12797">
    <property type="entry name" value="M23_peptidase"/>
    <property type="match status" value="1"/>
</dbReference>
<gene>
    <name evidence="2" type="ORF">G9U51_10860</name>
</gene>
<evidence type="ECO:0000313" key="2">
    <source>
        <dbReference type="EMBL" id="NHN56275.1"/>
    </source>
</evidence>
<dbReference type="EMBL" id="JAAOIV010000007">
    <property type="protein sequence ID" value="NHN56275.1"/>
    <property type="molecule type" value="Genomic_DNA"/>
</dbReference>
<name>A0A967B2W2_9MICO</name>
<organism evidence="2 3">
    <name type="scientific">Metallococcus carri</name>
    <dbReference type="NCBI Taxonomy" id="1656884"/>
    <lineage>
        <taxon>Bacteria</taxon>
        <taxon>Bacillati</taxon>
        <taxon>Actinomycetota</taxon>
        <taxon>Actinomycetes</taxon>
        <taxon>Micrococcales</taxon>
        <taxon>Dermacoccaceae</taxon>
        <taxon>Metallococcus</taxon>
    </lineage>
</organism>
<evidence type="ECO:0000313" key="3">
    <source>
        <dbReference type="Proteomes" id="UP000744769"/>
    </source>
</evidence>
<sequence length="299" mass="32007">MNKLIRSVTLLGAAAAIGVPVVTLPGGSASAASARNGSCETGEFCYYFNSNNQGSVSDFARSVGDYGTTQPGCYDFKSRGNGKGRCVKNNAASVWNRSTKTVRVYFNSNFGGTFQDIKPGAKVNLNASLKNQNASHEFVTPGSTARVNMSRALYKRAGGSITCYFDGYRNTPGRHEGIDIARSIGSPVYALVGGTVTYVAQGAKGSSGLSTIAIYNAKLGRTVIYLHSDPVALKKGQKISRGQLIGHESWRGLSSSGIAHTHVEMRPGWHDRAAKSVRDYTLSNPNPNTFWRSQGYNVK</sequence>
<dbReference type="AlphaFoldDB" id="A0A967B2W2"/>
<dbReference type="PANTHER" id="PTHR21666">
    <property type="entry name" value="PEPTIDASE-RELATED"/>
    <property type="match status" value="1"/>
</dbReference>
<dbReference type="GO" id="GO:0004222">
    <property type="term" value="F:metalloendopeptidase activity"/>
    <property type="evidence" value="ECO:0007669"/>
    <property type="project" value="TreeGrafter"/>
</dbReference>
<dbReference type="SUPFAM" id="SSF51261">
    <property type="entry name" value="Duplicated hybrid motif"/>
    <property type="match status" value="1"/>
</dbReference>
<dbReference type="PANTHER" id="PTHR21666:SF270">
    <property type="entry name" value="MUREIN HYDROLASE ACTIVATOR ENVC"/>
    <property type="match status" value="1"/>
</dbReference>
<feature type="domain" description="M23ase beta-sheet core" evidence="1">
    <location>
        <begin position="174"/>
        <end position="267"/>
    </location>
</feature>
<dbReference type="Gene3D" id="2.70.70.10">
    <property type="entry name" value="Glucose Permease (Domain IIA)"/>
    <property type="match status" value="1"/>
</dbReference>
<dbReference type="InterPro" id="IPR011055">
    <property type="entry name" value="Dup_hybrid_motif"/>
</dbReference>
<reference evidence="2" key="1">
    <citation type="submission" date="2020-03" db="EMBL/GenBank/DDBJ databases">
        <title>Draft sequencing of Calidifontibacter sp. DB0510.</title>
        <authorList>
            <person name="Kim D.-U."/>
        </authorList>
    </citation>
    <scope>NUCLEOTIDE SEQUENCE</scope>
    <source>
        <strain evidence="2">DB0510</strain>
    </source>
</reference>
<dbReference type="Pfam" id="PF03995">
    <property type="entry name" value="Inhibitor_I36"/>
    <property type="match status" value="1"/>
</dbReference>
<proteinExistence type="predicted"/>
<protein>
    <submittedName>
        <fullName evidence="2">Peptidoglycan DD-metalloendopeptidase family protein</fullName>
    </submittedName>
</protein>
<dbReference type="RefSeq" id="WP_166196873.1">
    <property type="nucleotide sequence ID" value="NZ_JAAOIV010000007.1"/>
</dbReference>
<evidence type="ECO:0000259" key="1">
    <source>
        <dbReference type="Pfam" id="PF01551"/>
    </source>
</evidence>
<dbReference type="InterPro" id="IPR016047">
    <property type="entry name" value="M23ase_b-sheet_dom"/>
</dbReference>
<comment type="caution">
    <text evidence="2">The sequence shown here is derived from an EMBL/GenBank/DDBJ whole genome shotgun (WGS) entry which is preliminary data.</text>
</comment>
<dbReference type="Proteomes" id="UP000744769">
    <property type="component" value="Unassembled WGS sequence"/>
</dbReference>
<keyword evidence="3" id="KW-1185">Reference proteome</keyword>
<dbReference type="InterPro" id="IPR050570">
    <property type="entry name" value="Cell_wall_metabolism_enzyme"/>
</dbReference>